<dbReference type="Gene3D" id="1.20.5.500">
    <property type="entry name" value="Single helix bin"/>
    <property type="match status" value="1"/>
</dbReference>
<dbReference type="PANTHER" id="PTHR23239">
    <property type="entry name" value="INTERMEDIATE FILAMENT"/>
    <property type="match status" value="1"/>
</dbReference>
<keyword evidence="6" id="KW-1185">Reference proteome</keyword>
<accession>A0A4Z2IJ99</accession>
<name>A0A4Z2IJ99_9TELE</name>
<dbReference type="InterPro" id="IPR039008">
    <property type="entry name" value="IF_rod_dom"/>
</dbReference>
<dbReference type="Gene3D" id="1.20.5.1160">
    <property type="entry name" value="Vasodilator-stimulated phosphoprotein"/>
    <property type="match status" value="1"/>
</dbReference>
<evidence type="ECO:0000256" key="3">
    <source>
        <dbReference type="SAM" id="Coils"/>
    </source>
</evidence>
<organism evidence="5 6">
    <name type="scientific">Liparis tanakae</name>
    <name type="common">Tanaka's snailfish</name>
    <dbReference type="NCBI Taxonomy" id="230148"/>
    <lineage>
        <taxon>Eukaryota</taxon>
        <taxon>Metazoa</taxon>
        <taxon>Chordata</taxon>
        <taxon>Craniata</taxon>
        <taxon>Vertebrata</taxon>
        <taxon>Euteleostomi</taxon>
        <taxon>Actinopterygii</taxon>
        <taxon>Neopterygii</taxon>
        <taxon>Teleostei</taxon>
        <taxon>Neoteleostei</taxon>
        <taxon>Acanthomorphata</taxon>
        <taxon>Eupercaria</taxon>
        <taxon>Perciformes</taxon>
        <taxon>Cottioidei</taxon>
        <taxon>Cottales</taxon>
        <taxon>Liparidae</taxon>
        <taxon>Liparis</taxon>
    </lineage>
</organism>
<dbReference type="EMBL" id="SRLO01000081">
    <property type="protein sequence ID" value="TNN77534.1"/>
    <property type="molecule type" value="Genomic_DNA"/>
</dbReference>
<evidence type="ECO:0000313" key="5">
    <source>
        <dbReference type="EMBL" id="TNN77534.1"/>
    </source>
</evidence>
<protein>
    <submittedName>
        <fullName evidence="5">Keratin, type I cytoskeletal 13</fullName>
    </submittedName>
</protein>
<comment type="caution">
    <text evidence="5">The sequence shown here is derived from an EMBL/GenBank/DDBJ whole genome shotgun (WGS) entry which is preliminary data.</text>
</comment>
<keyword evidence="2 3" id="KW-0175">Coiled coil</keyword>
<dbReference type="PANTHER" id="PTHR23239:SF367">
    <property type="entry name" value="KERATIN 15-RELATED"/>
    <property type="match status" value="1"/>
</dbReference>
<dbReference type="SUPFAM" id="SSF64593">
    <property type="entry name" value="Intermediate filament protein, coiled coil region"/>
    <property type="match status" value="2"/>
</dbReference>
<dbReference type="Proteomes" id="UP000314294">
    <property type="component" value="Unassembled WGS sequence"/>
</dbReference>
<dbReference type="Pfam" id="PF00038">
    <property type="entry name" value="Filament"/>
    <property type="match status" value="1"/>
</dbReference>
<dbReference type="GO" id="GO:0005198">
    <property type="term" value="F:structural molecule activity"/>
    <property type="evidence" value="ECO:0007669"/>
    <property type="project" value="InterPro"/>
</dbReference>
<dbReference type="PROSITE" id="PS51842">
    <property type="entry name" value="IF_ROD_2"/>
    <property type="match status" value="1"/>
</dbReference>
<evidence type="ECO:0000256" key="1">
    <source>
        <dbReference type="ARBA" id="ARBA00022754"/>
    </source>
</evidence>
<dbReference type="SMART" id="SM01391">
    <property type="entry name" value="Filament"/>
    <property type="match status" value="1"/>
</dbReference>
<dbReference type="GO" id="GO:0005882">
    <property type="term" value="C:intermediate filament"/>
    <property type="evidence" value="ECO:0007669"/>
    <property type="project" value="UniProtKB-KW"/>
</dbReference>
<evidence type="ECO:0000256" key="2">
    <source>
        <dbReference type="ARBA" id="ARBA00023054"/>
    </source>
</evidence>
<sequence>MQNLNDRLGSYLEKVSKLETANGELELKIRQFVESKVGPSTRDYEHFFVTIAELQVKIQAAILAKGSVLLSIDNSALAQDDFRLKFENELSMRQTVEADIAGLKMLMGELGMAKIDLTMQIETLTEELLSMKKNHEEDLLAMRTQMSGQVNVEVDAAPQNDLNKMIEDLREQYEAMNAKTNRELEAWYQSKSEMLSQEVLTAEVTMKATTSDVKTVKTQLQSLQIELQADLERQGQEYQMLLDIKTRLEMEIAEYRRLLDGEAAG</sequence>
<dbReference type="OrthoDB" id="2441647at2759"/>
<dbReference type="InterPro" id="IPR002957">
    <property type="entry name" value="Keratin_I"/>
</dbReference>
<feature type="domain" description="IF rod" evidence="4">
    <location>
        <begin position="1"/>
        <end position="265"/>
    </location>
</feature>
<dbReference type="AlphaFoldDB" id="A0A4Z2IJ99"/>
<proteinExistence type="predicted"/>
<keyword evidence="1" id="KW-0403">Intermediate filament</keyword>
<feature type="coiled-coil region" evidence="3">
    <location>
        <begin position="159"/>
        <end position="186"/>
    </location>
</feature>
<dbReference type="PRINTS" id="PR01248">
    <property type="entry name" value="TYPE1KERATIN"/>
</dbReference>
<evidence type="ECO:0000313" key="6">
    <source>
        <dbReference type="Proteomes" id="UP000314294"/>
    </source>
</evidence>
<reference evidence="5 6" key="1">
    <citation type="submission" date="2019-03" db="EMBL/GenBank/DDBJ databases">
        <title>First draft genome of Liparis tanakae, snailfish: a comprehensive survey of snailfish specific genes.</title>
        <authorList>
            <person name="Kim W."/>
            <person name="Song I."/>
            <person name="Jeong J.-H."/>
            <person name="Kim D."/>
            <person name="Kim S."/>
            <person name="Ryu S."/>
            <person name="Song J.Y."/>
            <person name="Lee S.K."/>
        </authorList>
    </citation>
    <scope>NUCLEOTIDE SEQUENCE [LARGE SCALE GENOMIC DNA]</scope>
    <source>
        <tissue evidence="5">Muscle</tissue>
    </source>
</reference>
<gene>
    <name evidence="5" type="primary">krt13_4</name>
    <name evidence="5" type="ORF">EYF80_012124</name>
</gene>
<evidence type="ECO:0000259" key="4">
    <source>
        <dbReference type="PROSITE" id="PS51842"/>
    </source>
</evidence>